<dbReference type="AlphaFoldDB" id="A9T440"/>
<dbReference type="GO" id="GO:0005874">
    <property type="term" value="C:microtubule"/>
    <property type="evidence" value="ECO:0007669"/>
    <property type="project" value="InterPro"/>
</dbReference>
<dbReference type="GO" id="GO:0008017">
    <property type="term" value="F:microtubule binding"/>
    <property type="evidence" value="ECO:0000318"/>
    <property type="project" value="GO_Central"/>
</dbReference>
<dbReference type="EnsemblPlants" id="Pp3c22_2440V3.2">
    <property type="protein sequence ID" value="Pp3c22_2440V3.2"/>
    <property type="gene ID" value="Pp3c22_2440"/>
</dbReference>
<dbReference type="InterPro" id="IPR033337">
    <property type="entry name" value="TORTIFOLIA1/SINE1-2"/>
</dbReference>
<feature type="region of interest" description="Disordered" evidence="1">
    <location>
        <begin position="330"/>
        <end position="458"/>
    </location>
</feature>
<feature type="compositionally biased region" description="Polar residues" evidence="1">
    <location>
        <begin position="870"/>
        <end position="884"/>
    </location>
</feature>
<evidence type="ECO:0000313" key="4">
    <source>
        <dbReference type="EnsemblPlants" id="Pp3c22_2440V3.1"/>
    </source>
</evidence>
<feature type="region of interest" description="Disordered" evidence="1">
    <location>
        <begin position="849"/>
        <end position="925"/>
    </location>
</feature>
<dbReference type="SUPFAM" id="SSF48371">
    <property type="entry name" value="ARM repeat"/>
    <property type="match status" value="1"/>
</dbReference>
<reference evidence="3 5" key="2">
    <citation type="journal article" date="2018" name="Plant J.">
        <title>The Physcomitrella patens chromosome-scale assembly reveals moss genome structure and evolution.</title>
        <authorList>
            <person name="Lang D."/>
            <person name="Ullrich K.K."/>
            <person name="Murat F."/>
            <person name="Fuchs J."/>
            <person name="Jenkins J."/>
            <person name="Haas F.B."/>
            <person name="Piednoel M."/>
            <person name="Gundlach H."/>
            <person name="Van Bel M."/>
            <person name="Meyberg R."/>
            <person name="Vives C."/>
            <person name="Morata J."/>
            <person name="Symeonidi A."/>
            <person name="Hiss M."/>
            <person name="Muchero W."/>
            <person name="Kamisugi Y."/>
            <person name="Saleh O."/>
            <person name="Blanc G."/>
            <person name="Decker E.L."/>
            <person name="van Gessel N."/>
            <person name="Grimwood J."/>
            <person name="Hayes R.D."/>
            <person name="Graham S.W."/>
            <person name="Gunter L.E."/>
            <person name="McDaniel S.F."/>
            <person name="Hoernstein S.N.W."/>
            <person name="Larsson A."/>
            <person name="Li F.W."/>
            <person name="Perroud P.F."/>
            <person name="Phillips J."/>
            <person name="Ranjan P."/>
            <person name="Rokshar D.S."/>
            <person name="Rothfels C.J."/>
            <person name="Schneider L."/>
            <person name="Shu S."/>
            <person name="Stevenson D.W."/>
            <person name="Thummler F."/>
            <person name="Tillich M."/>
            <person name="Villarreal Aguilar J.C."/>
            <person name="Widiez T."/>
            <person name="Wong G.K."/>
            <person name="Wymore A."/>
            <person name="Zhang Y."/>
            <person name="Zimmer A.D."/>
            <person name="Quatrano R.S."/>
            <person name="Mayer K.F.X."/>
            <person name="Goodstein D."/>
            <person name="Casacuberta J.M."/>
            <person name="Vandepoele K."/>
            <person name="Reski R."/>
            <person name="Cuming A.C."/>
            <person name="Tuskan G.A."/>
            <person name="Maumus F."/>
            <person name="Salse J."/>
            <person name="Schmutz J."/>
            <person name="Rensing S.A."/>
        </authorList>
    </citation>
    <scope>NUCLEOTIDE SEQUENCE [LARGE SCALE GENOMIC DNA]</scope>
    <source>
        <strain evidence="4 5">cv. Gransden 2004</strain>
    </source>
</reference>
<dbReference type="OrthoDB" id="611190at2759"/>
<dbReference type="Gene3D" id="1.25.10.10">
    <property type="entry name" value="Leucine-rich Repeat Variant"/>
    <property type="match status" value="1"/>
</dbReference>
<evidence type="ECO:0000313" key="3">
    <source>
        <dbReference type="EMBL" id="PNR30297.1"/>
    </source>
</evidence>
<feature type="compositionally biased region" description="Polar residues" evidence="1">
    <location>
        <begin position="401"/>
        <end position="421"/>
    </location>
</feature>
<feature type="compositionally biased region" description="Low complexity" evidence="1">
    <location>
        <begin position="440"/>
        <end position="454"/>
    </location>
</feature>
<dbReference type="FunFam" id="1.25.10.10:FF:001006">
    <property type="entry name" value="Predicted protein"/>
    <property type="match status" value="1"/>
</dbReference>
<name>A9T440_PHYPA</name>
<evidence type="ECO:0000313" key="5">
    <source>
        <dbReference type="Proteomes" id="UP000006727"/>
    </source>
</evidence>
<feature type="region of interest" description="Disordered" evidence="1">
    <location>
        <begin position="764"/>
        <end position="805"/>
    </location>
</feature>
<proteinExistence type="predicted"/>
<evidence type="ECO:0000256" key="1">
    <source>
        <dbReference type="SAM" id="MobiDB-lite"/>
    </source>
</evidence>
<evidence type="ECO:0000259" key="2">
    <source>
        <dbReference type="Pfam" id="PF24714"/>
    </source>
</evidence>
<feature type="region of interest" description="Disordered" evidence="1">
    <location>
        <begin position="527"/>
        <end position="572"/>
    </location>
</feature>
<dbReference type="PANTHER" id="PTHR31355:SF4">
    <property type="entry name" value="TOG DOMAIN-CONTAINING PROTEIN"/>
    <property type="match status" value="1"/>
</dbReference>
<feature type="compositionally biased region" description="Polar residues" evidence="1">
    <location>
        <begin position="376"/>
        <end position="392"/>
    </location>
</feature>
<dbReference type="EnsemblPlants" id="Pp3c22_2440V3.1">
    <property type="protein sequence ID" value="Pp3c22_2440V3.1"/>
    <property type="gene ID" value="Pp3c22_2440"/>
</dbReference>
<feature type="domain" description="TORTIFOLIA1/SINE1-2 N-terminal" evidence="2">
    <location>
        <begin position="17"/>
        <end position="292"/>
    </location>
</feature>
<dbReference type="PANTHER" id="PTHR31355">
    <property type="entry name" value="MICROTUBULE-ASSOCIATED PROTEIN TORTIFOLIA1"/>
    <property type="match status" value="1"/>
</dbReference>
<dbReference type="InterPro" id="IPR011989">
    <property type="entry name" value="ARM-like"/>
</dbReference>
<gene>
    <name evidence="4" type="primary">LOC112275191</name>
    <name evidence="3" type="ORF">PHYPA_026613</name>
</gene>
<sequence>MKTEDSSRYLSPLVKQDLAKLDTDGDTRRLAVKSLKLFVEQLDASTLPRFISQIAESREPGATRSYAISLFEEVARVHGKLVVPHIPRIMGSIVRSSSASGSFPQLQVASARVTAALARHCIDSSTSQADSEEIVREICSSLIDCLSGKLEPVAATAAACIHALAETDKWKYASEEIVQEVCQRTIVALGERSSRSGAHMQLVRILASVNPDTISIHGANLLRAGEEILKVTANPWQIRKAAAQMLQSVLTILDKETLEIELNAALNALDSCRLDKMPHVRVAVSEALHIAKMLAPGNNTTHTPFGMAASPVRRSADHSDWSFSFHENVPISPVSKRGTSPRAPMSPDRVVPQSPTPKRGASSRVPIIPNKGIMSSPRTASSGSVAGSPTSQESRHLSYSPVLTSSDFAQVPSPTRSQGRSKVQRTPLYPTRGMAHAHPPRSVASSPSSSVTTVEECESPSRRLNLEFYVRPRSRRADGVDPEEIDIGYADDYCRPRAPVTSGPHYPLLPTQLDLVGSQVQKLKEEQEWKDVGTNTPRATEHLREASNECTATASSEVDSELSASMSSSPKSEGGFILPMLKMVGGTNSLDQQSKLRDAVESRTSMQRDSRNNLHITLPTDDDARGEDENVVNTPSADIEVEKRELFISKTPKRAQNSTLAGSEVDTGNQNGEIDYATHEKPNSLKYRFSGLAHLNVNSENKTTESVNMAKNFLPLVTPKRLVRSLSSLSAPDLRGSLHEYDMKFSQSDAISSVRMLSNNANASELDGEASSETGWSVRDNPIASEDSYRVESSDEETTGLRREPCGSFPRLRELAWAADRCSPREIHMVFPASETPNAVEDGASLDHMNRLNSSDQTCTPMTDDDAETESTPSAASGRQSFSSCKLRVSAQATEDMGSDTNLSSDLDHEDQKKPQPYEGKLGGHYNNGAAAAAMEEDEDEEFMCRNNPAMETAAEQRRSYEKDGSCCVIKAVTHNWKRLCSHAESVLGGSLCFAVALPLAIMACRTLNGTRDLHHLVPT</sequence>
<feature type="compositionally biased region" description="Basic and acidic residues" evidence="1">
    <location>
        <begin position="787"/>
        <end position="805"/>
    </location>
</feature>
<reference evidence="3 5" key="1">
    <citation type="journal article" date="2008" name="Science">
        <title>The Physcomitrella genome reveals evolutionary insights into the conquest of land by plants.</title>
        <authorList>
            <person name="Rensing S."/>
            <person name="Lang D."/>
            <person name="Zimmer A."/>
            <person name="Terry A."/>
            <person name="Salamov A."/>
            <person name="Shapiro H."/>
            <person name="Nishiyama T."/>
            <person name="Perroud P.-F."/>
            <person name="Lindquist E."/>
            <person name="Kamisugi Y."/>
            <person name="Tanahashi T."/>
            <person name="Sakakibara K."/>
            <person name="Fujita T."/>
            <person name="Oishi K."/>
            <person name="Shin-I T."/>
            <person name="Kuroki Y."/>
            <person name="Toyoda A."/>
            <person name="Suzuki Y."/>
            <person name="Hashimoto A."/>
            <person name="Yamaguchi K."/>
            <person name="Sugano A."/>
            <person name="Kohara Y."/>
            <person name="Fujiyama A."/>
            <person name="Anterola A."/>
            <person name="Aoki S."/>
            <person name="Ashton N."/>
            <person name="Barbazuk W.B."/>
            <person name="Barker E."/>
            <person name="Bennetzen J."/>
            <person name="Bezanilla M."/>
            <person name="Blankenship R."/>
            <person name="Cho S.H."/>
            <person name="Dutcher S."/>
            <person name="Estelle M."/>
            <person name="Fawcett J.A."/>
            <person name="Gundlach H."/>
            <person name="Hanada K."/>
            <person name="Heyl A."/>
            <person name="Hicks K.A."/>
            <person name="Hugh J."/>
            <person name="Lohr M."/>
            <person name="Mayer K."/>
            <person name="Melkozernov A."/>
            <person name="Murata T."/>
            <person name="Nelson D."/>
            <person name="Pils B."/>
            <person name="Prigge M."/>
            <person name="Reiss B."/>
            <person name="Renner T."/>
            <person name="Rombauts S."/>
            <person name="Rushton P."/>
            <person name="Sanderfoot A."/>
            <person name="Schween G."/>
            <person name="Shiu S.-H."/>
            <person name="Stueber K."/>
            <person name="Theodoulou F.L."/>
            <person name="Tu H."/>
            <person name="Van de Peer Y."/>
            <person name="Verrier P.J."/>
            <person name="Waters E."/>
            <person name="Wood A."/>
            <person name="Yang L."/>
            <person name="Cove D."/>
            <person name="Cuming A."/>
            <person name="Hasebe M."/>
            <person name="Lucas S."/>
            <person name="Mishler D.B."/>
            <person name="Reski R."/>
            <person name="Grigoriev I."/>
            <person name="Quatrano R.S."/>
            <person name="Boore J.L."/>
        </authorList>
    </citation>
    <scope>NUCLEOTIDE SEQUENCE [LARGE SCALE GENOMIC DNA]</scope>
    <source>
        <strain evidence="4 5">cv. Gransden 2004</strain>
    </source>
</reference>
<protein>
    <recommendedName>
        <fullName evidence="2">TORTIFOLIA1/SINE1-2 N-terminal domain-containing protein</fullName>
    </recommendedName>
</protein>
<dbReference type="EMBL" id="ABEU02000022">
    <property type="protein sequence ID" value="PNR30297.1"/>
    <property type="molecule type" value="Genomic_DNA"/>
</dbReference>
<dbReference type="InterPro" id="IPR016024">
    <property type="entry name" value="ARM-type_fold"/>
</dbReference>
<dbReference type="PaxDb" id="3218-PP1S162_21V6.1"/>
<dbReference type="HOGENOM" id="CLU_299232_0_0_1"/>
<dbReference type="Pfam" id="PF24714">
    <property type="entry name" value="TOR1L1_N"/>
    <property type="match status" value="1"/>
</dbReference>
<dbReference type="Gramene" id="Pp3c22_2440V3.1">
    <property type="protein sequence ID" value="Pp3c22_2440V3.1"/>
    <property type="gene ID" value="Pp3c22_2440"/>
</dbReference>
<dbReference type="Proteomes" id="UP000006727">
    <property type="component" value="Chromosome 22"/>
</dbReference>
<dbReference type="eggNOG" id="ENOG502QQPA">
    <property type="taxonomic scope" value="Eukaryota"/>
</dbReference>
<reference evidence="4" key="3">
    <citation type="submission" date="2020-12" db="UniProtKB">
        <authorList>
            <consortium name="EnsemblPlants"/>
        </authorList>
    </citation>
    <scope>IDENTIFICATION</scope>
</reference>
<dbReference type="Gramene" id="Pp3c22_2440V3.2">
    <property type="protein sequence ID" value="Pp3c22_2440V3.2"/>
    <property type="gene ID" value="Pp3c22_2440"/>
</dbReference>
<dbReference type="InterPro" id="IPR057600">
    <property type="entry name" value="TORTIFOLIA1/SINE1-2_N"/>
</dbReference>
<keyword evidence="5" id="KW-1185">Reference proteome</keyword>
<feature type="compositionally biased region" description="Polar residues" evidence="1">
    <location>
        <begin position="548"/>
        <end position="571"/>
    </location>
</feature>
<organism evidence="3">
    <name type="scientific">Physcomitrium patens</name>
    <name type="common">Spreading-leaved earth moss</name>
    <name type="synonym">Physcomitrella patens</name>
    <dbReference type="NCBI Taxonomy" id="3218"/>
    <lineage>
        <taxon>Eukaryota</taxon>
        <taxon>Viridiplantae</taxon>
        <taxon>Streptophyta</taxon>
        <taxon>Embryophyta</taxon>
        <taxon>Bryophyta</taxon>
        <taxon>Bryophytina</taxon>
        <taxon>Bryopsida</taxon>
        <taxon>Funariidae</taxon>
        <taxon>Funariales</taxon>
        <taxon>Funariaceae</taxon>
        <taxon>Physcomitrium</taxon>
    </lineage>
</organism>
<feature type="compositionally biased region" description="Polar residues" evidence="1">
    <location>
        <begin position="851"/>
        <end position="861"/>
    </location>
</feature>
<feature type="compositionally biased region" description="Basic and acidic residues" evidence="1">
    <location>
        <begin position="906"/>
        <end position="916"/>
    </location>
</feature>
<accession>A9T440</accession>